<sequence>MGNLSINQSIVGAGLGTKFRYPPIIHQQNPPSYKVLRIP</sequence>
<dbReference type="EMBL" id="DS989876">
    <property type="protein sequence ID" value="EDX71148.1"/>
    <property type="molecule type" value="Genomic_DNA"/>
</dbReference>
<dbReference type="HOGENOM" id="CLU_3307908_0_0_3"/>
<dbReference type="Proteomes" id="UP000003835">
    <property type="component" value="Unassembled WGS sequence"/>
</dbReference>
<proteinExistence type="predicted"/>
<name>B4W3Y1_9CYAN</name>
<reference evidence="1 2" key="1">
    <citation type="submission" date="2008-07" db="EMBL/GenBank/DDBJ databases">
        <authorList>
            <person name="Tandeau de Marsac N."/>
            <person name="Ferriera S."/>
            <person name="Johnson J."/>
            <person name="Kravitz S."/>
            <person name="Beeson K."/>
            <person name="Sutton G."/>
            <person name="Rogers Y.-H."/>
            <person name="Friedman R."/>
            <person name="Frazier M."/>
            <person name="Venter J.C."/>
        </authorList>
    </citation>
    <scope>NUCLEOTIDE SEQUENCE [LARGE SCALE GENOMIC DNA]</scope>
    <source>
        <strain evidence="1 2">PCC 7420</strain>
    </source>
</reference>
<protein>
    <submittedName>
        <fullName evidence="1">Uncharacterized protein</fullName>
    </submittedName>
</protein>
<accession>B4W3Y1</accession>
<evidence type="ECO:0000313" key="2">
    <source>
        <dbReference type="Proteomes" id="UP000003835"/>
    </source>
</evidence>
<dbReference type="AlphaFoldDB" id="B4W3Y1"/>
<keyword evidence="2" id="KW-1185">Reference proteome</keyword>
<gene>
    <name evidence="1" type="ORF">MC7420_4335</name>
</gene>
<evidence type="ECO:0000313" key="1">
    <source>
        <dbReference type="EMBL" id="EDX71148.1"/>
    </source>
</evidence>
<organism evidence="1 2">
    <name type="scientific">Coleofasciculus chthonoplastes PCC 7420</name>
    <dbReference type="NCBI Taxonomy" id="118168"/>
    <lineage>
        <taxon>Bacteria</taxon>
        <taxon>Bacillati</taxon>
        <taxon>Cyanobacteriota</taxon>
        <taxon>Cyanophyceae</taxon>
        <taxon>Coleofasciculales</taxon>
        <taxon>Coleofasciculaceae</taxon>
        <taxon>Coleofasciculus</taxon>
    </lineage>
</organism>